<dbReference type="NCBIfam" id="TIGR00229">
    <property type="entry name" value="sensory_box"/>
    <property type="match status" value="1"/>
</dbReference>
<evidence type="ECO:0000313" key="7">
    <source>
        <dbReference type="EMBL" id="PVY76808.1"/>
    </source>
</evidence>
<dbReference type="OrthoDB" id="9812260at2"/>
<keyword evidence="3" id="KW-0808">Transferase</keyword>
<dbReference type="EC" id="2.7.7.65" evidence="2"/>
<dbReference type="SMART" id="SM00267">
    <property type="entry name" value="GGDEF"/>
    <property type="match status" value="1"/>
</dbReference>
<evidence type="ECO:0000256" key="2">
    <source>
        <dbReference type="ARBA" id="ARBA00012528"/>
    </source>
</evidence>
<dbReference type="CDD" id="cd00130">
    <property type="entry name" value="PAS"/>
    <property type="match status" value="1"/>
</dbReference>
<evidence type="ECO:0000259" key="5">
    <source>
        <dbReference type="PROSITE" id="PS50113"/>
    </source>
</evidence>
<dbReference type="InterPro" id="IPR000160">
    <property type="entry name" value="GGDEF_dom"/>
</dbReference>
<dbReference type="CDD" id="cd01949">
    <property type="entry name" value="GGDEF"/>
    <property type="match status" value="1"/>
</dbReference>
<dbReference type="PROSITE" id="PS50887">
    <property type="entry name" value="GGDEF"/>
    <property type="match status" value="1"/>
</dbReference>
<dbReference type="SMART" id="SM00091">
    <property type="entry name" value="PAS"/>
    <property type="match status" value="1"/>
</dbReference>
<dbReference type="Gene3D" id="3.30.70.270">
    <property type="match status" value="1"/>
</dbReference>
<feature type="domain" description="PAC" evidence="5">
    <location>
        <begin position="91"/>
        <end position="148"/>
    </location>
</feature>
<proteinExistence type="predicted"/>
<dbReference type="SUPFAM" id="SSF55785">
    <property type="entry name" value="PYP-like sensor domain (PAS domain)"/>
    <property type="match status" value="1"/>
</dbReference>
<evidence type="ECO:0000259" key="6">
    <source>
        <dbReference type="PROSITE" id="PS50887"/>
    </source>
</evidence>
<comment type="catalytic activity">
    <reaction evidence="4">
        <text>2 GTP = 3',3'-c-di-GMP + 2 diphosphate</text>
        <dbReference type="Rhea" id="RHEA:24898"/>
        <dbReference type="ChEBI" id="CHEBI:33019"/>
        <dbReference type="ChEBI" id="CHEBI:37565"/>
        <dbReference type="ChEBI" id="CHEBI:58805"/>
        <dbReference type="EC" id="2.7.7.65"/>
    </reaction>
</comment>
<dbReference type="GO" id="GO:0016301">
    <property type="term" value="F:kinase activity"/>
    <property type="evidence" value="ECO:0007669"/>
    <property type="project" value="UniProtKB-KW"/>
</dbReference>
<sequence length="323" mass="36821">MSPDNTSNIADFHWLIDMIDTIEVGMIVLDNQDRVQVWNDFMENHSGMTATRVRGRSLFDVFPDLPADWLRRKMASARLLNTRMFSSWEQRPYLFRFRNSRPVTGTERFMYQNITISPLTNAQGDVQHVCLLIYDVTDAASGRQALERANRQLEALSQVDRLTGLLNRGTWETILIEELERHRRYGQDCALVMMDIDHFKQVNDVHGHLAGDEVLRMVANVFRECLRQVDIAGRYGGEEFALMLPETGNDGALLVCERLREAIEARSVTTLGGETLSVTVSLGVATVKASDRHQEEWLERADKALYEAKNTGRNRVVVSSLEC</sequence>
<dbReference type="Proteomes" id="UP000245887">
    <property type="component" value="Unassembled WGS sequence"/>
</dbReference>
<dbReference type="Pfam" id="PF08448">
    <property type="entry name" value="PAS_4"/>
    <property type="match status" value="1"/>
</dbReference>
<dbReference type="GO" id="GO:0043709">
    <property type="term" value="P:cell adhesion involved in single-species biofilm formation"/>
    <property type="evidence" value="ECO:0007669"/>
    <property type="project" value="TreeGrafter"/>
</dbReference>
<keyword evidence="3" id="KW-0418">Kinase</keyword>
<evidence type="ECO:0000256" key="4">
    <source>
        <dbReference type="ARBA" id="ARBA00034247"/>
    </source>
</evidence>
<organism evidence="7 8">
    <name type="scientific">Tamilnaduibacter salinus</name>
    <dbReference type="NCBI Taxonomy" id="1484056"/>
    <lineage>
        <taxon>Bacteria</taxon>
        <taxon>Pseudomonadati</taxon>
        <taxon>Pseudomonadota</taxon>
        <taxon>Gammaproteobacteria</taxon>
        <taxon>Pseudomonadales</taxon>
        <taxon>Marinobacteraceae</taxon>
        <taxon>Tamilnaduibacter</taxon>
    </lineage>
</organism>
<dbReference type="Gene3D" id="3.30.450.20">
    <property type="entry name" value="PAS domain"/>
    <property type="match status" value="1"/>
</dbReference>
<dbReference type="InterPro" id="IPR013656">
    <property type="entry name" value="PAS_4"/>
</dbReference>
<dbReference type="AlphaFoldDB" id="A0A2U1CX72"/>
<dbReference type="InterPro" id="IPR000014">
    <property type="entry name" value="PAS"/>
</dbReference>
<evidence type="ECO:0000313" key="8">
    <source>
        <dbReference type="Proteomes" id="UP000245887"/>
    </source>
</evidence>
<dbReference type="GO" id="GO:0005886">
    <property type="term" value="C:plasma membrane"/>
    <property type="evidence" value="ECO:0007669"/>
    <property type="project" value="TreeGrafter"/>
</dbReference>
<dbReference type="NCBIfam" id="TIGR00254">
    <property type="entry name" value="GGDEF"/>
    <property type="match status" value="1"/>
</dbReference>
<dbReference type="FunFam" id="3.30.70.270:FF:000001">
    <property type="entry name" value="Diguanylate cyclase domain protein"/>
    <property type="match status" value="1"/>
</dbReference>
<dbReference type="InterPro" id="IPR000700">
    <property type="entry name" value="PAS-assoc_C"/>
</dbReference>
<dbReference type="RefSeq" id="WP_116918880.1">
    <property type="nucleotide sequence ID" value="NZ_QEKQ01000004.1"/>
</dbReference>
<dbReference type="EMBL" id="QEKQ01000004">
    <property type="protein sequence ID" value="PVY76808.1"/>
    <property type="molecule type" value="Genomic_DNA"/>
</dbReference>
<dbReference type="InterPro" id="IPR035965">
    <property type="entry name" value="PAS-like_dom_sf"/>
</dbReference>
<dbReference type="InterPro" id="IPR043128">
    <property type="entry name" value="Rev_trsase/Diguanyl_cyclase"/>
</dbReference>
<dbReference type="InterPro" id="IPR029787">
    <property type="entry name" value="Nucleotide_cyclase"/>
</dbReference>
<reference evidence="7 8" key="1">
    <citation type="submission" date="2018-04" db="EMBL/GenBank/DDBJ databases">
        <title>Genomic Encyclopedia of Type Strains, Phase IV (KMG-IV): sequencing the most valuable type-strain genomes for metagenomic binning, comparative biology and taxonomic classification.</title>
        <authorList>
            <person name="Goeker M."/>
        </authorList>
    </citation>
    <scope>NUCLEOTIDE SEQUENCE [LARGE SCALE GENOMIC DNA]</scope>
    <source>
        <strain evidence="7 8">DSM 28688</strain>
    </source>
</reference>
<dbReference type="Pfam" id="PF00990">
    <property type="entry name" value="GGDEF"/>
    <property type="match status" value="1"/>
</dbReference>
<dbReference type="PANTHER" id="PTHR45138:SF9">
    <property type="entry name" value="DIGUANYLATE CYCLASE DGCM-RELATED"/>
    <property type="match status" value="1"/>
</dbReference>
<dbReference type="GO" id="GO:1902201">
    <property type="term" value="P:negative regulation of bacterial-type flagellum-dependent cell motility"/>
    <property type="evidence" value="ECO:0007669"/>
    <property type="project" value="TreeGrafter"/>
</dbReference>
<dbReference type="PANTHER" id="PTHR45138">
    <property type="entry name" value="REGULATORY COMPONENTS OF SENSORY TRANSDUCTION SYSTEM"/>
    <property type="match status" value="1"/>
</dbReference>
<dbReference type="PROSITE" id="PS50113">
    <property type="entry name" value="PAC"/>
    <property type="match status" value="1"/>
</dbReference>
<comment type="caution">
    <text evidence="7">The sequence shown here is derived from an EMBL/GenBank/DDBJ whole genome shotgun (WGS) entry which is preliminary data.</text>
</comment>
<dbReference type="SUPFAM" id="SSF55073">
    <property type="entry name" value="Nucleotide cyclase"/>
    <property type="match status" value="1"/>
</dbReference>
<feature type="domain" description="GGDEF" evidence="6">
    <location>
        <begin position="187"/>
        <end position="321"/>
    </location>
</feature>
<comment type="cofactor">
    <cofactor evidence="1">
        <name>Mg(2+)</name>
        <dbReference type="ChEBI" id="CHEBI:18420"/>
    </cofactor>
</comment>
<evidence type="ECO:0000256" key="1">
    <source>
        <dbReference type="ARBA" id="ARBA00001946"/>
    </source>
</evidence>
<gene>
    <name evidence="7" type="ORF">C8D92_10439</name>
</gene>
<name>A0A2U1CX72_9GAMM</name>
<dbReference type="InterPro" id="IPR050469">
    <property type="entry name" value="Diguanylate_Cyclase"/>
</dbReference>
<accession>A0A2U1CX72</accession>
<evidence type="ECO:0000256" key="3">
    <source>
        <dbReference type="ARBA" id="ARBA00022777"/>
    </source>
</evidence>
<protein>
    <recommendedName>
        <fullName evidence="2">diguanylate cyclase</fullName>
        <ecNumber evidence="2">2.7.7.65</ecNumber>
    </recommendedName>
</protein>
<dbReference type="GO" id="GO:0052621">
    <property type="term" value="F:diguanylate cyclase activity"/>
    <property type="evidence" value="ECO:0007669"/>
    <property type="project" value="UniProtKB-EC"/>
</dbReference>